<sequence length="297" mass="33948">MKLLSAAKTDHILSLLDLVSKIHSKLCPGLSKPSGGHPTKLILTTICHAIHLISSGKADTAVNVAKSLQDVVDGSVSCETVHTGLRKTGLKAMHWTLEDWKRVIWSDETKINHLGSDGRKWVWKKSGETLSDRLVEGTLKFGEGNLMMWGCMGWDGVGYACKVDGKMNANLYVSILEDELQNSMEYWGKTVKDMVFQQDNDPKHTSKKAKEWFQDHKMEPMVWPTQFPDLNPIERLWSHLKRRLAEYEESSRGINELWERVQKEWEEIDTFVYQNLISSMPRRIEGVLRAKGGYTKY</sequence>
<dbReference type="Proteomes" id="UP000092993">
    <property type="component" value="Unassembled WGS sequence"/>
</dbReference>
<dbReference type="OrthoDB" id="3268173at2759"/>
<feature type="domain" description="Tc1-like transposase DDE" evidence="1">
    <location>
        <begin position="102"/>
        <end position="246"/>
    </location>
</feature>
<evidence type="ECO:0000313" key="2">
    <source>
        <dbReference type="EMBL" id="OBZ72327.1"/>
    </source>
</evidence>
<accession>A0A1C7M716</accession>
<proteinExistence type="predicted"/>
<dbReference type="Pfam" id="PF13358">
    <property type="entry name" value="DDE_3"/>
    <property type="match status" value="1"/>
</dbReference>
<dbReference type="InterPro" id="IPR038717">
    <property type="entry name" value="Tc1-like_DDE_dom"/>
</dbReference>
<gene>
    <name evidence="2" type="primary">TCB2</name>
    <name evidence="2" type="ORF">A0H81_07738</name>
</gene>
<dbReference type="EMBL" id="LUGG01000009">
    <property type="protein sequence ID" value="OBZ72327.1"/>
    <property type="molecule type" value="Genomic_DNA"/>
</dbReference>
<dbReference type="PANTHER" id="PTHR23022">
    <property type="entry name" value="TRANSPOSABLE ELEMENT-RELATED"/>
    <property type="match status" value="1"/>
</dbReference>
<organism evidence="2 3">
    <name type="scientific">Grifola frondosa</name>
    <name type="common">Maitake</name>
    <name type="synonym">Polyporus frondosus</name>
    <dbReference type="NCBI Taxonomy" id="5627"/>
    <lineage>
        <taxon>Eukaryota</taxon>
        <taxon>Fungi</taxon>
        <taxon>Dikarya</taxon>
        <taxon>Basidiomycota</taxon>
        <taxon>Agaricomycotina</taxon>
        <taxon>Agaricomycetes</taxon>
        <taxon>Polyporales</taxon>
        <taxon>Grifolaceae</taxon>
        <taxon>Grifola</taxon>
    </lineage>
</organism>
<dbReference type="Gene3D" id="3.30.420.10">
    <property type="entry name" value="Ribonuclease H-like superfamily/Ribonuclease H"/>
    <property type="match status" value="1"/>
</dbReference>
<dbReference type="GO" id="GO:0003676">
    <property type="term" value="F:nucleic acid binding"/>
    <property type="evidence" value="ECO:0007669"/>
    <property type="project" value="InterPro"/>
</dbReference>
<dbReference type="InterPro" id="IPR052338">
    <property type="entry name" value="Transposase_5"/>
</dbReference>
<keyword evidence="3" id="KW-1185">Reference proteome</keyword>
<comment type="caution">
    <text evidence="2">The sequence shown here is derived from an EMBL/GenBank/DDBJ whole genome shotgun (WGS) entry which is preliminary data.</text>
</comment>
<reference evidence="2 3" key="1">
    <citation type="submission" date="2016-03" db="EMBL/GenBank/DDBJ databases">
        <title>Whole genome sequencing of Grifola frondosa 9006-11.</title>
        <authorList>
            <person name="Min B."/>
            <person name="Park H."/>
            <person name="Kim J.-G."/>
            <person name="Cho H."/>
            <person name="Oh Y.-L."/>
            <person name="Kong W.-S."/>
            <person name="Choi I.-G."/>
        </authorList>
    </citation>
    <scope>NUCLEOTIDE SEQUENCE [LARGE SCALE GENOMIC DNA]</scope>
    <source>
        <strain evidence="2 3">9006-11</strain>
    </source>
</reference>
<evidence type="ECO:0000313" key="3">
    <source>
        <dbReference type="Proteomes" id="UP000092993"/>
    </source>
</evidence>
<dbReference type="OMA" id="PWANIAP"/>
<dbReference type="InterPro" id="IPR036397">
    <property type="entry name" value="RNaseH_sf"/>
</dbReference>
<dbReference type="STRING" id="5627.A0A1C7M716"/>
<name>A0A1C7M716_GRIFR</name>
<dbReference type="AlphaFoldDB" id="A0A1C7M716"/>
<dbReference type="PANTHER" id="PTHR23022:SF134">
    <property type="entry name" value="TRANSPOSABLE ELEMENT TC1 TRANSPOSASE"/>
    <property type="match status" value="1"/>
</dbReference>
<evidence type="ECO:0000259" key="1">
    <source>
        <dbReference type="Pfam" id="PF13358"/>
    </source>
</evidence>
<protein>
    <submittedName>
        <fullName evidence="2">Transposable element Tcb2 transposase</fullName>
    </submittedName>
</protein>